<dbReference type="InterPro" id="IPR032710">
    <property type="entry name" value="NTF2-like_dom_sf"/>
</dbReference>
<dbReference type="EMBL" id="DWYC01000088">
    <property type="protein sequence ID" value="HJB57910.1"/>
    <property type="molecule type" value="Genomic_DNA"/>
</dbReference>
<organism evidence="1 2">
    <name type="scientific">Candidatus Flavonifractor intestinipullorum</name>
    <dbReference type="NCBI Taxonomy" id="2838587"/>
    <lineage>
        <taxon>Bacteria</taxon>
        <taxon>Bacillati</taxon>
        <taxon>Bacillota</taxon>
        <taxon>Clostridia</taxon>
        <taxon>Eubacteriales</taxon>
        <taxon>Oscillospiraceae</taxon>
        <taxon>Flavonifractor</taxon>
    </lineage>
</organism>
<sequence length="176" mass="20170">MKSDEKMDAIWHMSDVVYSPTLDTPDQVREFITCLTKLIYDYKMVGLVYDFYPEEVEYHKQSGIRYSHPDEIAIQINELEAAFPDLHTEIDHIIVYRAAPDCWKVFRRMRLKGTNLGFSPNGPATGKSLGERCLNLSMLYLKQVDGAWKIPFEVNSDSESLLRQVQTSDAEGGTRA</sequence>
<evidence type="ECO:0000313" key="1">
    <source>
        <dbReference type="EMBL" id="HJB57910.1"/>
    </source>
</evidence>
<dbReference type="SUPFAM" id="SSF54427">
    <property type="entry name" value="NTF2-like"/>
    <property type="match status" value="1"/>
</dbReference>
<protein>
    <submittedName>
        <fullName evidence="1">Ester cyclase</fullName>
    </submittedName>
</protein>
<dbReference type="Proteomes" id="UP000824208">
    <property type="component" value="Unassembled WGS sequence"/>
</dbReference>
<dbReference type="Gene3D" id="3.10.450.50">
    <property type="match status" value="1"/>
</dbReference>
<reference evidence="1" key="2">
    <citation type="submission" date="2021-04" db="EMBL/GenBank/DDBJ databases">
        <authorList>
            <person name="Gilroy R."/>
        </authorList>
    </citation>
    <scope>NUCLEOTIDE SEQUENCE</scope>
    <source>
        <strain evidence="1">CHK189-11263</strain>
    </source>
</reference>
<gene>
    <name evidence="1" type="ORF">H9714_10200</name>
</gene>
<dbReference type="AlphaFoldDB" id="A0A9D2MBS1"/>
<comment type="caution">
    <text evidence="1">The sequence shown here is derived from an EMBL/GenBank/DDBJ whole genome shotgun (WGS) entry which is preliminary data.</text>
</comment>
<evidence type="ECO:0000313" key="2">
    <source>
        <dbReference type="Proteomes" id="UP000824208"/>
    </source>
</evidence>
<proteinExistence type="predicted"/>
<name>A0A9D2MBS1_9FIRM</name>
<accession>A0A9D2MBS1</accession>
<reference evidence="1" key="1">
    <citation type="journal article" date="2021" name="PeerJ">
        <title>Extensive microbial diversity within the chicken gut microbiome revealed by metagenomics and culture.</title>
        <authorList>
            <person name="Gilroy R."/>
            <person name="Ravi A."/>
            <person name="Getino M."/>
            <person name="Pursley I."/>
            <person name="Horton D.L."/>
            <person name="Alikhan N.F."/>
            <person name="Baker D."/>
            <person name="Gharbi K."/>
            <person name="Hall N."/>
            <person name="Watson M."/>
            <person name="Adriaenssens E.M."/>
            <person name="Foster-Nyarko E."/>
            <person name="Jarju S."/>
            <person name="Secka A."/>
            <person name="Antonio M."/>
            <person name="Oren A."/>
            <person name="Chaudhuri R.R."/>
            <person name="La Ragione R."/>
            <person name="Hildebrand F."/>
            <person name="Pallen M.J."/>
        </authorList>
    </citation>
    <scope>NUCLEOTIDE SEQUENCE</scope>
    <source>
        <strain evidence="1">CHK189-11263</strain>
    </source>
</reference>